<feature type="transmembrane region" description="Helical" evidence="1">
    <location>
        <begin position="12"/>
        <end position="31"/>
    </location>
</feature>
<name>A0A7G9QGY5_9SPHI</name>
<evidence type="ECO:0000256" key="1">
    <source>
        <dbReference type="SAM" id="Phobius"/>
    </source>
</evidence>
<feature type="transmembrane region" description="Helical" evidence="1">
    <location>
        <begin position="43"/>
        <end position="66"/>
    </location>
</feature>
<protein>
    <submittedName>
        <fullName evidence="2">Uncharacterized protein</fullName>
    </submittedName>
</protein>
<keyword evidence="3" id="KW-1185">Reference proteome</keyword>
<evidence type="ECO:0000313" key="2">
    <source>
        <dbReference type="EMBL" id="QNN42610.1"/>
    </source>
</evidence>
<organism evidence="2 3">
    <name type="scientific">Pedobacter roseus</name>
    <dbReference type="NCBI Taxonomy" id="336820"/>
    <lineage>
        <taxon>Bacteria</taxon>
        <taxon>Pseudomonadati</taxon>
        <taxon>Bacteroidota</taxon>
        <taxon>Sphingobacteriia</taxon>
        <taxon>Sphingobacteriales</taxon>
        <taxon>Sphingobacteriaceae</taxon>
        <taxon>Pedobacter</taxon>
    </lineage>
</organism>
<dbReference type="Proteomes" id="UP000515806">
    <property type="component" value="Chromosome"/>
</dbReference>
<dbReference type="KEGG" id="proe:H9L23_00375"/>
<feature type="transmembrane region" description="Helical" evidence="1">
    <location>
        <begin position="112"/>
        <end position="130"/>
    </location>
</feature>
<accession>A0A7G9QGY5</accession>
<keyword evidence="1" id="KW-0472">Membrane</keyword>
<sequence>MSAALSYSLKVWLTSLVFGTIAFWSTMIIFSPAKDVEWSMIPMYLALTMLVSILISLPALIAFFLASYTLKYTGLNAVGFKTAISLISIAACYITFYFIAQSDHHSVFKKGNFILLLCYSLPIPVCVWFYKIAKQPN</sequence>
<keyword evidence="1" id="KW-1133">Transmembrane helix</keyword>
<feature type="transmembrane region" description="Helical" evidence="1">
    <location>
        <begin position="78"/>
        <end position="100"/>
    </location>
</feature>
<gene>
    <name evidence="2" type="ORF">H9L23_00375</name>
</gene>
<dbReference type="AlphaFoldDB" id="A0A7G9QGY5"/>
<keyword evidence="1" id="KW-0812">Transmembrane</keyword>
<reference evidence="2 3" key="1">
    <citation type="submission" date="2020-08" db="EMBL/GenBank/DDBJ databases">
        <title>Genome sequence of Pedobacter roseus KACC 11594T.</title>
        <authorList>
            <person name="Hyun D.-W."/>
            <person name="Bae J.-W."/>
        </authorList>
    </citation>
    <scope>NUCLEOTIDE SEQUENCE [LARGE SCALE GENOMIC DNA]</scope>
    <source>
        <strain evidence="2 3">KACC 11594</strain>
    </source>
</reference>
<evidence type="ECO:0000313" key="3">
    <source>
        <dbReference type="Proteomes" id="UP000515806"/>
    </source>
</evidence>
<dbReference type="EMBL" id="CP060723">
    <property type="protein sequence ID" value="QNN42610.1"/>
    <property type="molecule type" value="Genomic_DNA"/>
</dbReference>
<dbReference type="RefSeq" id="WP_187593117.1">
    <property type="nucleotide sequence ID" value="NZ_CP060723.1"/>
</dbReference>
<proteinExistence type="predicted"/>